<dbReference type="InterPro" id="IPR011257">
    <property type="entry name" value="DNA_glycosylase"/>
</dbReference>
<dbReference type="InterPro" id="IPR023170">
    <property type="entry name" value="HhH_base_excis_C"/>
</dbReference>
<reference evidence="15" key="1">
    <citation type="journal article" date="2019" name="Int. J. Syst. Evol. Microbiol.">
        <title>The Global Catalogue of Microorganisms (GCM) 10K type strain sequencing project: providing services to taxonomists for standard genome sequencing and annotation.</title>
        <authorList>
            <consortium name="The Broad Institute Genomics Platform"/>
            <consortium name="The Broad Institute Genome Sequencing Center for Infectious Disease"/>
            <person name="Wu L."/>
            <person name="Ma J."/>
        </authorList>
    </citation>
    <scope>NUCLEOTIDE SEQUENCE [LARGE SCALE GENOMIC DNA]</scope>
    <source>
        <strain evidence="15">JCM 17687</strain>
    </source>
</reference>
<comment type="catalytic activity">
    <reaction evidence="1">
        <text>Hydrolyzes free adenine bases from 7,8-dihydro-8-oxoguanine:adenine mismatched double-stranded DNA, leaving an apurinic site.</text>
        <dbReference type="EC" id="3.2.2.31"/>
    </reaction>
</comment>
<keyword evidence="9" id="KW-0408">Iron</keyword>
<gene>
    <name evidence="14" type="ORF">GCM10023258_29570</name>
</gene>
<dbReference type="Pfam" id="PF00730">
    <property type="entry name" value="HhH-GPD"/>
    <property type="match status" value="1"/>
</dbReference>
<dbReference type="PANTHER" id="PTHR42944">
    <property type="entry name" value="ADENINE DNA GLYCOSYLASE"/>
    <property type="match status" value="1"/>
</dbReference>
<evidence type="ECO:0000313" key="15">
    <source>
        <dbReference type="Proteomes" id="UP001500427"/>
    </source>
</evidence>
<feature type="domain" description="HhH-GPD" evidence="13">
    <location>
        <begin position="45"/>
        <end position="197"/>
    </location>
</feature>
<dbReference type="Pfam" id="PF10576">
    <property type="entry name" value="EndIII_4Fe-2S"/>
    <property type="match status" value="1"/>
</dbReference>
<dbReference type="InterPro" id="IPR003265">
    <property type="entry name" value="HhH-GPD_domain"/>
</dbReference>
<dbReference type="SMART" id="SM00478">
    <property type="entry name" value="ENDO3c"/>
    <property type="match status" value="1"/>
</dbReference>
<dbReference type="PANTHER" id="PTHR42944:SF1">
    <property type="entry name" value="ADENINE DNA GLYCOSYLASE"/>
    <property type="match status" value="1"/>
</dbReference>
<evidence type="ECO:0000256" key="10">
    <source>
        <dbReference type="ARBA" id="ARBA00023014"/>
    </source>
</evidence>
<dbReference type="InterPro" id="IPR003651">
    <property type="entry name" value="Endonuclease3_FeS-loop_motif"/>
</dbReference>
<dbReference type="InterPro" id="IPR044298">
    <property type="entry name" value="MIG/MutY"/>
</dbReference>
<evidence type="ECO:0000256" key="7">
    <source>
        <dbReference type="ARBA" id="ARBA00022763"/>
    </source>
</evidence>
<keyword evidence="12" id="KW-0326">Glycosidase</keyword>
<keyword evidence="15" id="KW-1185">Reference proteome</keyword>
<proteinExistence type="inferred from homology"/>
<keyword evidence="7" id="KW-0227">DNA damage</keyword>
<evidence type="ECO:0000256" key="12">
    <source>
        <dbReference type="ARBA" id="ARBA00023295"/>
    </source>
</evidence>
<comment type="caution">
    <text evidence="14">The sequence shown here is derived from an EMBL/GenBank/DDBJ whole genome shotgun (WGS) entry which is preliminary data.</text>
</comment>
<keyword evidence="10" id="KW-0411">Iron-sulfur</keyword>
<dbReference type="RefSeq" id="WP_345508267.1">
    <property type="nucleotide sequence ID" value="NZ_BAABIW010000018.1"/>
</dbReference>
<keyword evidence="8" id="KW-0378">Hydrolase</keyword>
<dbReference type="EC" id="3.2.2.31" evidence="4"/>
<name>A0ABP9JJ01_9MICO</name>
<comment type="similarity">
    <text evidence="3">Belongs to the Nth/MutY family.</text>
</comment>
<evidence type="ECO:0000256" key="4">
    <source>
        <dbReference type="ARBA" id="ARBA00012045"/>
    </source>
</evidence>
<dbReference type="SUPFAM" id="SSF48150">
    <property type="entry name" value="DNA-glycosylase"/>
    <property type="match status" value="1"/>
</dbReference>
<evidence type="ECO:0000256" key="11">
    <source>
        <dbReference type="ARBA" id="ARBA00023204"/>
    </source>
</evidence>
<evidence type="ECO:0000256" key="3">
    <source>
        <dbReference type="ARBA" id="ARBA00008343"/>
    </source>
</evidence>
<dbReference type="SMART" id="SM00525">
    <property type="entry name" value="FES"/>
    <property type="match status" value="1"/>
</dbReference>
<dbReference type="Pfam" id="PF00633">
    <property type="entry name" value="HHH"/>
    <property type="match status" value="1"/>
</dbReference>
<dbReference type="CDD" id="cd00056">
    <property type="entry name" value="ENDO3c"/>
    <property type="match status" value="1"/>
</dbReference>
<evidence type="ECO:0000259" key="13">
    <source>
        <dbReference type="SMART" id="SM00478"/>
    </source>
</evidence>
<sequence>MPSGRVPLALLHERVNAWYATEGRAHLPWRHPDCPPWGVFLSEVMSQQTPLARVEPIWHEWMERWPTPAALAAAAPGEAVRAWGRLGYPRRALRLHEAATAMVERHDGQVPRTPEELLALPGVGAYTAAAVSCFAFGLPEVVVDTNVRRVLARTLEGKAFPHLTLNRAEARLAAASMPADRDTANTWNVAVMELGALVCVARGPRCGDCPVADLCAWNLDGRPAYDGPPRRGQAWHGTDRQVRGELLRRLRDSVTPLPVQALEGSGDDPLQVMRCLDSLVADGLVEPLPRRRYRLPA</sequence>
<dbReference type="InterPro" id="IPR000445">
    <property type="entry name" value="HhH_motif"/>
</dbReference>
<dbReference type="Proteomes" id="UP001500427">
    <property type="component" value="Unassembled WGS sequence"/>
</dbReference>
<comment type="cofactor">
    <cofactor evidence="2">
        <name>[4Fe-4S] cluster</name>
        <dbReference type="ChEBI" id="CHEBI:49883"/>
    </cofactor>
</comment>
<protein>
    <recommendedName>
        <fullName evidence="5">Adenine DNA glycosylase</fullName>
        <ecNumber evidence="4">3.2.2.31</ecNumber>
    </recommendedName>
</protein>
<keyword evidence="11" id="KW-0234">DNA repair</keyword>
<evidence type="ECO:0000256" key="6">
    <source>
        <dbReference type="ARBA" id="ARBA00022723"/>
    </source>
</evidence>
<evidence type="ECO:0000256" key="2">
    <source>
        <dbReference type="ARBA" id="ARBA00001966"/>
    </source>
</evidence>
<evidence type="ECO:0000256" key="1">
    <source>
        <dbReference type="ARBA" id="ARBA00000843"/>
    </source>
</evidence>
<evidence type="ECO:0000256" key="8">
    <source>
        <dbReference type="ARBA" id="ARBA00022801"/>
    </source>
</evidence>
<keyword evidence="6" id="KW-0479">Metal-binding</keyword>
<evidence type="ECO:0000256" key="9">
    <source>
        <dbReference type="ARBA" id="ARBA00023004"/>
    </source>
</evidence>
<dbReference type="Gene3D" id="1.10.1670.10">
    <property type="entry name" value="Helix-hairpin-Helix base-excision DNA repair enzymes (C-terminal)"/>
    <property type="match status" value="1"/>
</dbReference>
<dbReference type="Gene3D" id="1.10.340.30">
    <property type="entry name" value="Hypothetical protein, domain 2"/>
    <property type="match status" value="1"/>
</dbReference>
<accession>A0ABP9JJ01</accession>
<evidence type="ECO:0000256" key="5">
    <source>
        <dbReference type="ARBA" id="ARBA00022023"/>
    </source>
</evidence>
<organism evidence="14 15">
    <name type="scientific">Terrabacter aeriphilus</name>
    <dbReference type="NCBI Taxonomy" id="515662"/>
    <lineage>
        <taxon>Bacteria</taxon>
        <taxon>Bacillati</taxon>
        <taxon>Actinomycetota</taxon>
        <taxon>Actinomycetes</taxon>
        <taxon>Micrococcales</taxon>
        <taxon>Intrasporangiaceae</taxon>
        <taxon>Terrabacter</taxon>
    </lineage>
</organism>
<evidence type="ECO:0000313" key="14">
    <source>
        <dbReference type="EMBL" id="GAA5031416.1"/>
    </source>
</evidence>
<dbReference type="EMBL" id="BAABIW010000018">
    <property type="protein sequence ID" value="GAA5031416.1"/>
    <property type="molecule type" value="Genomic_DNA"/>
</dbReference>